<keyword evidence="1" id="KW-1133">Transmembrane helix</keyword>
<keyword evidence="1" id="KW-0812">Transmembrane</keyword>
<keyword evidence="3" id="KW-1185">Reference proteome</keyword>
<dbReference type="EMBL" id="FNDJ01000010">
    <property type="protein sequence ID" value="SDJ35158.1"/>
    <property type="molecule type" value="Genomic_DNA"/>
</dbReference>
<feature type="transmembrane region" description="Helical" evidence="1">
    <location>
        <begin position="439"/>
        <end position="460"/>
    </location>
</feature>
<gene>
    <name evidence="2" type="ORF">SAMN05421869_11035</name>
</gene>
<evidence type="ECO:0000313" key="3">
    <source>
        <dbReference type="Proteomes" id="UP000199202"/>
    </source>
</evidence>
<dbReference type="Proteomes" id="UP000199202">
    <property type="component" value="Unassembled WGS sequence"/>
</dbReference>
<dbReference type="RefSeq" id="WP_090934180.1">
    <property type="nucleotide sequence ID" value="NZ_FNDJ01000010.1"/>
</dbReference>
<protein>
    <recommendedName>
        <fullName evidence="4">CorA-like Mg2+ transporter protein</fullName>
    </recommendedName>
</protein>
<evidence type="ECO:0000256" key="1">
    <source>
        <dbReference type="SAM" id="Phobius"/>
    </source>
</evidence>
<dbReference type="OrthoDB" id="3971723at2"/>
<accession>A0A1G8T0X7</accession>
<feature type="transmembrane region" description="Helical" evidence="1">
    <location>
        <begin position="409"/>
        <end position="427"/>
    </location>
</feature>
<keyword evidence="1" id="KW-0472">Membrane</keyword>
<name>A0A1G8T0X7_9ACTN</name>
<evidence type="ECO:0000313" key="2">
    <source>
        <dbReference type="EMBL" id="SDJ35158.1"/>
    </source>
</evidence>
<evidence type="ECO:0008006" key="4">
    <source>
        <dbReference type="Google" id="ProtNLM"/>
    </source>
</evidence>
<organism evidence="2 3">
    <name type="scientific">Nonomuraea jiangxiensis</name>
    <dbReference type="NCBI Taxonomy" id="633440"/>
    <lineage>
        <taxon>Bacteria</taxon>
        <taxon>Bacillati</taxon>
        <taxon>Actinomycetota</taxon>
        <taxon>Actinomycetes</taxon>
        <taxon>Streptosporangiales</taxon>
        <taxon>Streptosporangiaceae</taxon>
        <taxon>Nonomuraea</taxon>
    </lineage>
</organism>
<proteinExistence type="predicted"/>
<reference evidence="2 3" key="1">
    <citation type="submission" date="2016-10" db="EMBL/GenBank/DDBJ databases">
        <authorList>
            <person name="de Groot N.N."/>
        </authorList>
    </citation>
    <scope>NUCLEOTIDE SEQUENCE [LARGE SCALE GENOMIC DNA]</scope>
    <source>
        <strain evidence="2 3">CGMCC 4.6533</strain>
    </source>
</reference>
<dbReference type="AlphaFoldDB" id="A0A1G8T0X7"/>
<sequence length="464" mass="51842">MIVSRYRTTVFGEPGEIPQAPKVSELFVSGVSLITYTALHLRPSVLTTALDSGKIDQNQGENSYLAKLIDHHGLHYSELLPASRLPAEIAFAAHAQTDDLHQSIVWMDDEYALLVIPWVFATANRTDALGSIRLSHPLDLDELVQLVNVITSRSVCEKVAKQAVTALCDQAILSDGDVIERRPMNALPAVQIWDLNGSAREEAPYDGVAESRRFCWEISTLMAYATDHVSKDGLWRRRSPDQVFNDVATGYTVLGDHMVFVNPSCCLEISHLPIDLRPRSEFRMRYYGFDSSSIFVWTVANLRQAVSENLERHYRLTMETLITEPTIAAKRNIGIAKSQLRHSAMLTELHNFRHSLHEARNRAFDEELCILRKSDEAAARTAKEMDRVIQLASELSRARDQVVTSNSNTLLAALAAGLAIGGIPELVEQVDVWIGARDWLKLCVAVALAIIIIAAILRIWKGRR</sequence>
<dbReference type="STRING" id="633440.SAMN05421869_11035"/>